<dbReference type="PROSITE" id="PS51173">
    <property type="entry name" value="CBM2"/>
    <property type="match status" value="1"/>
</dbReference>
<dbReference type="Pfam" id="PF00553">
    <property type="entry name" value="CBM_2"/>
    <property type="match status" value="1"/>
</dbReference>
<keyword evidence="3" id="KW-0624">Polysaccharide degradation</keyword>
<accession>A0A919ULB1</accession>
<dbReference type="SUPFAM" id="SSF49384">
    <property type="entry name" value="Carbohydrate-binding domain"/>
    <property type="match status" value="1"/>
</dbReference>
<comment type="caution">
    <text evidence="6">The sequence shown here is derived from an EMBL/GenBank/DDBJ whole genome shotgun (WGS) entry which is preliminary data.</text>
</comment>
<organism evidence="6 7">
    <name type="scientific">Acrocarpospora phusangensis</name>
    <dbReference type="NCBI Taxonomy" id="1070424"/>
    <lineage>
        <taxon>Bacteria</taxon>
        <taxon>Bacillati</taxon>
        <taxon>Actinomycetota</taxon>
        <taxon>Actinomycetes</taxon>
        <taxon>Streptosporangiales</taxon>
        <taxon>Streptosporangiaceae</taxon>
        <taxon>Acrocarpospora</taxon>
    </lineage>
</organism>
<evidence type="ECO:0000256" key="2">
    <source>
        <dbReference type="ARBA" id="ARBA00023295"/>
    </source>
</evidence>
<keyword evidence="3" id="KW-0119">Carbohydrate metabolism</keyword>
<evidence type="ECO:0000256" key="4">
    <source>
        <dbReference type="SAM" id="SignalP"/>
    </source>
</evidence>
<evidence type="ECO:0000313" key="6">
    <source>
        <dbReference type="EMBL" id="GIH25966.1"/>
    </source>
</evidence>
<dbReference type="InterPro" id="IPR008965">
    <property type="entry name" value="CBM2/CBM3_carb-bd_dom_sf"/>
</dbReference>
<dbReference type="PROSITE" id="PS00561">
    <property type="entry name" value="CBM2_A"/>
    <property type="match status" value="1"/>
</dbReference>
<name>A0A919ULB1_9ACTN</name>
<keyword evidence="1" id="KW-0378">Hydrolase</keyword>
<dbReference type="GO" id="GO:0000272">
    <property type="term" value="P:polysaccharide catabolic process"/>
    <property type="evidence" value="ECO:0007669"/>
    <property type="project" value="UniProtKB-KW"/>
</dbReference>
<protein>
    <recommendedName>
        <fullName evidence="5">CBM2 domain-containing protein</fullName>
    </recommendedName>
</protein>
<evidence type="ECO:0000313" key="7">
    <source>
        <dbReference type="Proteomes" id="UP000640052"/>
    </source>
</evidence>
<feature type="chain" id="PRO_5036743634" description="CBM2 domain-containing protein" evidence="4">
    <location>
        <begin position="20"/>
        <end position="250"/>
    </location>
</feature>
<dbReference type="EMBL" id="BOOA01000034">
    <property type="protein sequence ID" value="GIH25966.1"/>
    <property type="molecule type" value="Genomic_DNA"/>
</dbReference>
<dbReference type="GO" id="GO:0030247">
    <property type="term" value="F:polysaccharide binding"/>
    <property type="evidence" value="ECO:0007669"/>
    <property type="project" value="UniProtKB-UniRule"/>
</dbReference>
<sequence length="250" mass="25214">MIAMCTGVLTALAQSPASAAVACDVTYTSTEWTSSPGRGGFNAAITIKNTGDPISSWSLTFAFPAGQQLTHGWQATWVQSGTGVTATSLPWNGSLATGASTGIGFNGTWTGSNPKPTVFRVNGVTCGGTPSPSPSPSLTPDGFVSVTPTALMVAESTSATAAVRLSLRPNSNVTVAVTKRSGGDADLTAAPATLTFTPANWNIAQNVTISAAQDPDIANGTAAWTLSATGGGVFYFSAGLNVTEIDDESS</sequence>
<evidence type="ECO:0000256" key="3">
    <source>
        <dbReference type="ARBA" id="ARBA00023326"/>
    </source>
</evidence>
<dbReference type="InterPro" id="IPR001919">
    <property type="entry name" value="CBD2"/>
</dbReference>
<reference evidence="6" key="1">
    <citation type="submission" date="2021-01" db="EMBL/GenBank/DDBJ databases">
        <title>Whole genome shotgun sequence of Acrocarpospora phusangensis NBRC 108782.</title>
        <authorList>
            <person name="Komaki H."/>
            <person name="Tamura T."/>
        </authorList>
    </citation>
    <scope>NUCLEOTIDE SEQUENCE</scope>
    <source>
        <strain evidence="6">NBRC 108782</strain>
    </source>
</reference>
<dbReference type="SMART" id="SM00637">
    <property type="entry name" value="CBD_II"/>
    <property type="match status" value="1"/>
</dbReference>
<evidence type="ECO:0000259" key="5">
    <source>
        <dbReference type="PROSITE" id="PS51173"/>
    </source>
</evidence>
<dbReference type="AlphaFoldDB" id="A0A919ULB1"/>
<dbReference type="Gene3D" id="2.60.40.290">
    <property type="match status" value="1"/>
</dbReference>
<proteinExistence type="predicted"/>
<evidence type="ECO:0000256" key="1">
    <source>
        <dbReference type="ARBA" id="ARBA00022801"/>
    </source>
</evidence>
<keyword evidence="2" id="KW-0326">Glycosidase</keyword>
<gene>
    <name evidence="6" type="ORF">Aph01nite_42760</name>
</gene>
<feature type="domain" description="CBM2" evidence="5">
    <location>
        <begin position="16"/>
        <end position="129"/>
    </location>
</feature>
<feature type="signal peptide" evidence="4">
    <location>
        <begin position="1"/>
        <end position="19"/>
    </location>
</feature>
<dbReference type="InterPro" id="IPR012291">
    <property type="entry name" value="CBM2_carb-bd_dom_sf"/>
</dbReference>
<keyword evidence="4" id="KW-0732">Signal</keyword>
<keyword evidence="7" id="KW-1185">Reference proteome</keyword>
<dbReference type="GO" id="GO:0004553">
    <property type="term" value="F:hydrolase activity, hydrolyzing O-glycosyl compounds"/>
    <property type="evidence" value="ECO:0007669"/>
    <property type="project" value="InterPro"/>
</dbReference>
<dbReference type="Proteomes" id="UP000640052">
    <property type="component" value="Unassembled WGS sequence"/>
</dbReference>
<dbReference type="InterPro" id="IPR018366">
    <property type="entry name" value="CBM2_CS"/>
</dbReference>